<comment type="caution">
    <text evidence="2">The sequence shown here is derived from an EMBL/GenBank/DDBJ whole genome shotgun (WGS) entry which is preliminary data.</text>
</comment>
<dbReference type="GO" id="GO:0019239">
    <property type="term" value="F:deaminase activity"/>
    <property type="evidence" value="ECO:0007669"/>
    <property type="project" value="TreeGrafter"/>
</dbReference>
<dbReference type="OrthoDB" id="573013at2"/>
<dbReference type="PANTHER" id="PTHR11803">
    <property type="entry name" value="2-IMINOBUTANOATE/2-IMINOPROPANOATE DEAMINASE RIDA"/>
    <property type="match status" value="1"/>
</dbReference>
<dbReference type="Gene3D" id="3.30.1330.40">
    <property type="entry name" value="RutC-like"/>
    <property type="match status" value="1"/>
</dbReference>
<dbReference type="Proteomes" id="UP000228740">
    <property type="component" value="Unassembled WGS sequence"/>
</dbReference>
<evidence type="ECO:0000256" key="1">
    <source>
        <dbReference type="ARBA" id="ARBA00010552"/>
    </source>
</evidence>
<dbReference type="SUPFAM" id="SSF55298">
    <property type="entry name" value="YjgF-like"/>
    <property type="match status" value="1"/>
</dbReference>
<gene>
    <name evidence="2" type="ORF">CLV73_3434</name>
</gene>
<evidence type="ECO:0000313" key="2">
    <source>
        <dbReference type="EMBL" id="PJJ62918.1"/>
    </source>
</evidence>
<reference evidence="2 3" key="1">
    <citation type="submission" date="2017-11" db="EMBL/GenBank/DDBJ databases">
        <title>Genomic Encyclopedia of Archaeal and Bacterial Type Strains, Phase II (KMG-II): From Individual Species to Whole Genera.</title>
        <authorList>
            <person name="Goeker M."/>
        </authorList>
    </citation>
    <scope>NUCLEOTIDE SEQUENCE [LARGE SCALE GENOMIC DNA]</scope>
    <source>
        <strain evidence="2 3">DSM 27617</strain>
    </source>
</reference>
<sequence length="176" mass="19879">MISFKYFTGKKKYFLISLLFILLLIGCFKNENNPACESKDRSNIHYGNPKELFDPTPFAFSHSTTASGNGNYVFISGQSGGEGLDHRLSKDFRMQVKAALQNLNNTLKASDLTHDDVLKITILIVDHDQEKLNIWSEEMRKIWKNNKFPASTLIPVPKLALDGMLIEVDAIAFKPL</sequence>
<dbReference type="CDD" id="cd00448">
    <property type="entry name" value="YjgF_YER057c_UK114_family"/>
    <property type="match status" value="1"/>
</dbReference>
<dbReference type="AlphaFoldDB" id="A0A2M9BXU7"/>
<comment type="similarity">
    <text evidence="1">Belongs to the RutC family.</text>
</comment>
<dbReference type="InterPro" id="IPR035959">
    <property type="entry name" value="RutC-like_sf"/>
</dbReference>
<dbReference type="GO" id="GO:0005829">
    <property type="term" value="C:cytosol"/>
    <property type="evidence" value="ECO:0007669"/>
    <property type="project" value="TreeGrafter"/>
</dbReference>
<keyword evidence="3" id="KW-1185">Reference proteome</keyword>
<evidence type="ECO:0000313" key="3">
    <source>
        <dbReference type="Proteomes" id="UP000228740"/>
    </source>
</evidence>
<protein>
    <submittedName>
        <fullName evidence="2">Enamine deaminase RidA (YjgF/YER057c/UK114 family)</fullName>
    </submittedName>
</protein>
<organism evidence="2 3">
    <name type="scientific">Chryseobacterium geocarposphaerae</name>
    <dbReference type="NCBI Taxonomy" id="1416776"/>
    <lineage>
        <taxon>Bacteria</taxon>
        <taxon>Pseudomonadati</taxon>
        <taxon>Bacteroidota</taxon>
        <taxon>Flavobacteriia</taxon>
        <taxon>Flavobacteriales</taxon>
        <taxon>Weeksellaceae</taxon>
        <taxon>Chryseobacterium group</taxon>
        <taxon>Chryseobacterium</taxon>
    </lineage>
</organism>
<accession>A0A2M9BXU7</accession>
<dbReference type="InterPro" id="IPR006175">
    <property type="entry name" value="YjgF/YER057c/UK114"/>
</dbReference>
<dbReference type="RefSeq" id="WP_100378052.1">
    <property type="nucleotide sequence ID" value="NZ_PGFD01000003.1"/>
</dbReference>
<proteinExistence type="inferred from homology"/>
<dbReference type="PROSITE" id="PS51257">
    <property type="entry name" value="PROKAR_LIPOPROTEIN"/>
    <property type="match status" value="1"/>
</dbReference>
<dbReference type="PANTHER" id="PTHR11803:SF58">
    <property type="entry name" value="PROTEIN HMF1-RELATED"/>
    <property type="match status" value="1"/>
</dbReference>
<dbReference type="Pfam" id="PF01042">
    <property type="entry name" value="Ribonuc_L-PSP"/>
    <property type="match status" value="1"/>
</dbReference>
<name>A0A2M9BXU7_9FLAO</name>
<dbReference type="EMBL" id="PGFD01000003">
    <property type="protein sequence ID" value="PJJ62918.1"/>
    <property type="molecule type" value="Genomic_DNA"/>
</dbReference>